<dbReference type="RefSeq" id="WP_349247328.1">
    <property type="nucleotide sequence ID" value="NZ_JASCXX010000112.1"/>
</dbReference>
<comment type="caution">
    <text evidence="1">The sequence shown here is derived from an EMBL/GenBank/DDBJ whole genome shotgun (WGS) entry which is preliminary data.</text>
</comment>
<dbReference type="EMBL" id="JASCXX010000112">
    <property type="protein sequence ID" value="MDI6451924.1"/>
    <property type="molecule type" value="Genomic_DNA"/>
</dbReference>
<protein>
    <recommendedName>
        <fullName evidence="3">LamG domain-containing protein</fullName>
    </recommendedName>
</protein>
<sequence length="191" mass="19894">EPEEPADPLAEGLVAYYPFDEDAGDASGNGNDGTLLGDAFILDGVLVLDGDDDAVDVPRIGGDDAVVSECSISMWVFPTADLSGMQFAGGMNTNGWVDGAVHFKLSYGIVNAGINGLDGGDLQGTTVVMPAVWSHMVLTISGTEVALYLNGMLEDFRVLEAPLENLILGGATLGAWNNGGDIQREMPGLMD</sequence>
<dbReference type="SUPFAM" id="SSF49899">
    <property type="entry name" value="Concanavalin A-like lectins/glucanases"/>
    <property type="match status" value="1"/>
</dbReference>
<evidence type="ECO:0000313" key="2">
    <source>
        <dbReference type="Proteomes" id="UP001431776"/>
    </source>
</evidence>
<feature type="non-terminal residue" evidence="1">
    <location>
        <position position="191"/>
    </location>
</feature>
<evidence type="ECO:0008006" key="3">
    <source>
        <dbReference type="Google" id="ProtNLM"/>
    </source>
</evidence>
<feature type="non-terminal residue" evidence="1">
    <location>
        <position position="1"/>
    </location>
</feature>
<dbReference type="InterPro" id="IPR013320">
    <property type="entry name" value="ConA-like_dom_sf"/>
</dbReference>
<gene>
    <name evidence="1" type="ORF">QJ522_22890</name>
</gene>
<keyword evidence="2" id="KW-1185">Reference proteome</keyword>
<evidence type="ECO:0000313" key="1">
    <source>
        <dbReference type="EMBL" id="MDI6451924.1"/>
    </source>
</evidence>
<dbReference type="Pfam" id="PF13385">
    <property type="entry name" value="Laminin_G_3"/>
    <property type="match status" value="1"/>
</dbReference>
<dbReference type="Proteomes" id="UP001431776">
    <property type="component" value="Unassembled WGS sequence"/>
</dbReference>
<dbReference type="Gene3D" id="2.60.120.200">
    <property type="match status" value="1"/>
</dbReference>
<organism evidence="1 2">
    <name type="scientific">Anaerobaca lacustris</name>
    <dbReference type="NCBI Taxonomy" id="3044600"/>
    <lineage>
        <taxon>Bacteria</taxon>
        <taxon>Pseudomonadati</taxon>
        <taxon>Planctomycetota</taxon>
        <taxon>Phycisphaerae</taxon>
        <taxon>Sedimentisphaerales</taxon>
        <taxon>Anaerobacaceae</taxon>
        <taxon>Anaerobaca</taxon>
    </lineage>
</organism>
<proteinExistence type="predicted"/>
<name>A0AAW6U7J0_9BACT</name>
<accession>A0AAW6U7J0</accession>
<dbReference type="AlphaFoldDB" id="A0AAW6U7J0"/>
<reference evidence="1" key="1">
    <citation type="submission" date="2023-05" db="EMBL/GenBank/DDBJ databases">
        <title>Anaerotaeda fermentans gen. nov., sp. nov., a novel anaerobic planctomycete of the new family within the order Sedimentisphaerales isolated from Taman Peninsula, Russia.</title>
        <authorList>
            <person name="Khomyakova M.A."/>
            <person name="Merkel A.Y."/>
            <person name="Slobodkin A.I."/>
        </authorList>
    </citation>
    <scope>NUCLEOTIDE SEQUENCE</scope>
    <source>
        <strain evidence="1">M17dextr</strain>
    </source>
</reference>